<reference evidence="5" key="1">
    <citation type="submission" date="2016-06" db="UniProtKB">
        <authorList>
            <consortium name="WormBaseParasite"/>
        </authorList>
    </citation>
    <scope>IDENTIFICATION</scope>
</reference>
<sequence>MDSALYQARSVGVGSNSELSFDLDAVAVQRVNPTMQAGRRNELVIICLVVVFSVLLLATIVLVACLVHRRGARTWFMGRSNGSNADVPSSYAKETMSPKPNLTGRMSAEPWLDENSHQDQTDLALDTKFEACKSAQYDQPNDMKYLGRENLMTGATYPIPTAGYLPQSNAVKLFTSPVSSGSMADGQTMPLTAHMAPMRFRPLHSPPADYMTNALDMHGAMVMPRSQPSAEISDLLTQSSYKPPSPDYQSLDVMWHRIPRPDLGSTNHRMGRYRNPVTTLTTAYAMGHGNATTYNNGGHDVVLPRPDRGLLFSPVTNEMLCTSDTAHTYYEITGAHQTQSVPKQAHAISHRPGDINGMDVGNRDVLEDWAGTRACSEMGQKSFTSAATLGRPATGKGKRRAATKGDSMYNPKAGELALHSSKKRSVTTSETNRDPGRAEMGDAELQNTKSNLDTDISTYGTKPSGQYTYQAYREGTFV</sequence>
<evidence type="ECO:0000313" key="4">
    <source>
        <dbReference type="Proteomes" id="UP000272942"/>
    </source>
</evidence>
<keyword evidence="2" id="KW-0812">Transmembrane</keyword>
<feature type="compositionally biased region" description="Polar residues" evidence="1">
    <location>
        <begin position="445"/>
        <end position="460"/>
    </location>
</feature>
<feature type="region of interest" description="Disordered" evidence="1">
    <location>
        <begin position="386"/>
        <end position="460"/>
    </location>
</feature>
<keyword evidence="2" id="KW-1133">Transmembrane helix</keyword>
<evidence type="ECO:0000313" key="5">
    <source>
        <dbReference type="WBParaSite" id="ECPE_0000702401-mRNA-1"/>
    </source>
</evidence>
<gene>
    <name evidence="3" type="ORF">ECPE_LOCUS7010</name>
</gene>
<dbReference type="EMBL" id="UZAN01044049">
    <property type="protein sequence ID" value="VDP79922.1"/>
    <property type="molecule type" value="Genomic_DNA"/>
</dbReference>
<dbReference type="Proteomes" id="UP000272942">
    <property type="component" value="Unassembled WGS sequence"/>
</dbReference>
<dbReference type="WBParaSite" id="ECPE_0000702401-mRNA-1">
    <property type="protein sequence ID" value="ECPE_0000702401-mRNA-1"/>
    <property type="gene ID" value="ECPE_0000702401"/>
</dbReference>
<dbReference type="OrthoDB" id="10268074at2759"/>
<evidence type="ECO:0000256" key="2">
    <source>
        <dbReference type="SAM" id="Phobius"/>
    </source>
</evidence>
<dbReference type="AlphaFoldDB" id="A0A183AJ75"/>
<organism evidence="5">
    <name type="scientific">Echinostoma caproni</name>
    <dbReference type="NCBI Taxonomy" id="27848"/>
    <lineage>
        <taxon>Eukaryota</taxon>
        <taxon>Metazoa</taxon>
        <taxon>Spiralia</taxon>
        <taxon>Lophotrochozoa</taxon>
        <taxon>Platyhelminthes</taxon>
        <taxon>Trematoda</taxon>
        <taxon>Digenea</taxon>
        <taxon>Plagiorchiida</taxon>
        <taxon>Echinostomata</taxon>
        <taxon>Echinostomatoidea</taxon>
        <taxon>Echinostomatidae</taxon>
        <taxon>Echinostoma</taxon>
    </lineage>
</organism>
<proteinExistence type="predicted"/>
<feature type="compositionally biased region" description="Basic and acidic residues" evidence="1">
    <location>
        <begin position="431"/>
        <end position="440"/>
    </location>
</feature>
<evidence type="ECO:0000256" key="1">
    <source>
        <dbReference type="SAM" id="MobiDB-lite"/>
    </source>
</evidence>
<protein>
    <submittedName>
        <fullName evidence="3 5">Uncharacterized protein</fullName>
    </submittedName>
</protein>
<keyword evidence="4" id="KW-1185">Reference proteome</keyword>
<accession>A0A183AJ75</accession>
<keyword evidence="2" id="KW-0472">Membrane</keyword>
<evidence type="ECO:0000313" key="3">
    <source>
        <dbReference type="EMBL" id="VDP79922.1"/>
    </source>
</evidence>
<name>A0A183AJ75_9TREM</name>
<reference evidence="3 4" key="2">
    <citation type="submission" date="2018-11" db="EMBL/GenBank/DDBJ databases">
        <authorList>
            <consortium name="Pathogen Informatics"/>
        </authorList>
    </citation>
    <scope>NUCLEOTIDE SEQUENCE [LARGE SCALE GENOMIC DNA]</scope>
    <source>
        <strain evidence="3 4">Egypt</strain>
    </source>
</reference>
<feature type="transmembrane region" description="Helical" evidence="2">
    <location>
        <begin position="43"/>
        <end position="67"/>
    </location>
</feature>